<dbReference type="PROSITE" id="PS00671">
    <property type="entry name" value="D_2_HYDROXYACID_DH_3"/>
    <property type="match status" value="1"/>
</dbReference>
<evidence type="ECO:0000313" key="7">
    <source>
        <dbReference type="EMBL" id="BAC94938.1"/>
    </source>
</evidence>
<dbReference type="InterPro" id="IPR029752">
    <property type="entry name" value="D-isomer_DH_CS1"/>
</dbReference>
<dbReference type="PANTHER" id="PTHR43026:SF1">
    <property type="entry name" value="2-HYDROXYACID DEHYDROGENASE HOMOLOG 1-RELATED"/>
    <property type="match status" value="1"/>
</dbReference>
<evidence type="ECO:0000256" key="3">
    <source>
        <dbReference type="ARBA" id="ARBA00023027"/>
    </source>
</evidence>
<dbReference type="GO" id="GO:0051287">
    <property type="term" value="F:NAD binding"/>
    <property type="evidence" value="ECO:0007669"/>
    <property type="project" value="InterPro"/>
</dbReference>
<dbReference type="SUPFAM" id="SSF51735">
    <property type="entry name" value="NAD(P)-binding Rossmann-fold domains"/>
    <property type="match status" value="1"/>
</dbReference>
<dbReference type="AlphaFoldDB" id="Q7MJI7"/>
<dbReference type="Pfam" id="PF02826">
    <property type="entry name" value="2-Hacid_dh_C"/>
    <property type="match status" value="1"/>
</dbReference>
<dbReference type="PROSITE" id="PS00670">
    <property type="entry name" value="D_2_HYDROXYACID_DH_2"/>
    <property type="match status" value="1"/>
</dbReference>
<dbReference type="STRING" id="672.VV93_v1c19150"/>
<dbReference type="PANTHER" id="PTHR43026">
    <property type="entry name" value="2-HYDROXYACID DEHYDROGENASE HOMOLOG 1-RELATED"/>
    <property type="match status" value="1"/>
</dbReference>
<dbReference type="InterPro" id="IPR006140">
    <property type="entry name" value="D-isomer_DH_NAD-bd"/>
</dbReference>
<accession>Q7MJI7</accession>
<proteinExistence type="inferred from homology"/>
<evidence type="ECO:0000259" key="6">
    <source>
        <dbReference type="Pfam" id="PF02826"/>
    </source>
</evidence>
<keyword evidence="3" id="KW-0520">NAD</keyword>
<organism evidence="7 8">
    <name type="scientific">Vibrio vulnificus (strain YJ016)</name>
    <dbReference type="NCBI Taxonomy" id="196600"/>
    <lineage>
        <taxon>Bacteria</taxon>
        <taxon>Pseudomonadati</taxon>
        <taxon>Pseudomonadota</taxon>
        <taxon>Gammaproteobacteria</taxon>
        <taxon>Vibrionales</taxon>
        <taxon>Vibrionaceae</taxon>
        <taxon>Vibrio</taxon>
    </lineage>
</organism>
<evidence type="ECO:0000313" key="8">
    <source>
        <dbReference type="Proteomes" id="UP000002675"/>
    </source>
</evidence>
<dbReference type="InterPro" id="IPR036291">
    <property type="entry name" value="NAD(P)-bd_dom_sf"/>
</dbReference>
<reference evidence="7 8" key="1">
    <citation type="journal article" date="2003" name="Genome Res.">
        <title>Comparative genome analysis of Vibrio vulnificus, a marine pathogen.</title>
        <authorList>
            <person name="Chen C.Y."/>
            <person name="Wu K.M."/>
            <person name="Chang Y.C."/>
            <person name="Chang C.H."/>
            <person name="Tsai H.C."/>
            <person name="Liao T.L."/>
            <person name="Liu Y.M."/>
            <person name="Chen H.J."/>
            <person name="Shen A.B."/>
            <person name="Li J.C."/>
            <person name="Su T.L."/>
            <person name="Shao C.P."/>
            <person name="Lee C.T."/>
            <person name="Hor L.I."/>
            <person name="Tsai S.F."/>
        </authorList>
    </citation>
    <scope>NUCLEOTIDE SEQUENCE [LARGE SCALE GENOMIC DNA]</scope>
    <source>
        <strain evidence="7 8">YJ016</strain>
    </source>
</reference>
<dbReference type="SUPFAM" id="SSF52283">
    <property type="entry name" value="Formate/glycerate dehydrogenase catalytic domain-like"/>
    <property type="match status" value="1"/>
</dbReference>
<sequence length="342" mass="38064">MRENWPTKENTMIKIAFFSAKSYDEASFNKVNGNKEYEFHYHDFRLRLKTSKMAQGCDVVCAFVNDDLSAPVLEQLALGGTKLIAMRCAGFDKVDLQAAKELGLQVVRVPAYSPEAVAEHAVGMMMCLNRRLHKAYQRTRDANFSLEGLVGFNFYGKTVGVIGTGKIGLATMRILKGLGMEILCYDPYENPLAIEMGARYTTLQEIYQSADVISLHCPMSKENFHLLNEHSFEQMKDGVMIINTSRGELLDSAAAIEALKKGKIGALGLDVYDNEKDLFFQDKSNDVIVDDVFRRLSACHNVLFTGHQAFLTHEALNNIASVTLNNVDAFFAGNTSGNELVE</sequence>
<dbReference type="PROSITE" id="PS00065">
    <property type="entry name" value="D_2_HYDROXYACID_DH_1"/>
    <property type="match status" value="1"/>
</dbReference>
<keyword evidence="2 4" id="KW-0560">Oxidoreductase</keyword>
<dbReference type="KEGG" id="vvy:VV2174"/>
<evidence type="ECO:0000259" key="5">
    <source>
        <dbReference type="Pfam" id="PF00389"/>
    </source>
</evidence>
<dbReference type="Proteomes" id="UP000002675">
    <property type="component" value="Chromosome I"/>
</dbReference>
<dbReference type="CDD" id="cd12183">
    <property type="entry name" value="LDH_like_2"/>
    <property type="match status" value="1"/>
</dbReference>
<dbReference type="FunFam" id="3.40.50.720:FF:000050">
    <property type="entry name" value="D-lactate dehydrogenase"/>
    <property type="match status" value="1"/>
</dbReference>
<dbReference type="Gene3D" id="3.40.50.720">
    <property type="entry name" value="NAD(P)-binding Rossmann-like Domain"/>
    <property type="match status" value="2"/>
</dbReference>
<gene>
    <name evidence="7" type="ordered locus">VV2174</name>
</gene>
<dbReference type="InterPro" id="IPR006139">
    <property type="entry name" value="D-isomer_2_OHA_DH_cat_dom"/>
</dbReference>
<protein>
    <submittedName>
        <fullName evidence="7">D-lactate dehydrogenase</fullName>
    </submittedName>
</protein>
<feature type="domain" description="D-isomer specific 2-hydroxyacid dehydrogenase catalytic" evidence="5">
    <location>
        <begin position="16"/>
        <end position="339"/>
    </location>
</feature>
<dbReference type="GO" id="GO:0008720">
    <property type="term" value="F:D-lactate dehydrogenase (NAD+) activity"/>
    <property type="evidence" value="ECO:0007669"/>
    <property type="project" value="TreeGrafter"/>
</dbReference>
<dbReference type="InterPro" id="IPR029753">
    <property type="entry name" value="D-isomer_DH_CS"/>
</dbReference>
<dbReference type="eggNOG" id="COG1052">
    <property type="taxonomic scope" value="Bacteria"/>
</dbReference>
<comment type="similarity">
    <text evidence="1 4">Belongs to the D-isomer specific 2-hydroxyacid dehydrogenase family.</text>
</comment>
<evidence type="ECO:0000256" key="2">
    <source>
        <dbReference type="ARBA" id="ARBA00023002"/>
    </source>
</evidence>
<dbReference type="InterPro" id="IPR058205">
    <property type="entry name" value="D-LDH-like"/>
</dbReference>
<evidence type="ECO:0000256" key="1">
    <source>
        <dbReference type="ARBA" id="ARBA00005854"/>
    </source>
</evidence>
<dbReference type="EMBL" id="BA000037">
    <property type="protein sequence ID" value="BAC94938.1"/>
    <property type="molecule type" value="Genomic_DNA"/>
</dbReference>
<dbReference type="Pfam" id="PF00389">
    <property type="entry name" value="2-Hacid_dh"/>
    <property type="match status" value="1"/>
</dbReference>
<name>Q7MJI7_VIBVY</name>
<feature type="domain" description="D-isomer specific 2-hydroxyacid dehydrogenase NAD-binding" evidence="6">
    <location>
        <begin position="122"/>
        <end position="309"/>
    </location>
</feature>
<evidence type="ECO:0000256" key="4">
    <source>
        <dbReference type="RuleBase" id="RU003719"/>
    </source>
</evidence>
<dbReference type="HOGENOM" id="CLU_019796_1_1_6"/>